<keyword evidence="2" id="KW-0812">Transmembrane</keyword>
<reference evidence="3 4" key="1">
    <citation type="submission" date="2013-02" db="EMBL/GenBank/DDBJ databases">
        <title>Draft Genome Sequence of Streptomyces aurantiacus, Which Produces Setomimycin.</title>
        <authorList>
            <person name="Gruening B.A."/>
            <person name="Praeg A."/>
            <person name="Erxleben A."/>
            <person name="Guenther S."/>
            <person name="Mueller M."/>
        </authorList>
    </citation>
    <scope>NUCLEOTIDE SEQUENCE [LARGE SCALE GENOMIC DNA]</scope>
    <source>
        <strain evidence="3 4">JA 4570</strain>
    </source>
</reference>
<feature type="region of interest" description="Disordered" evidence="1">
    <location>
        <begin position="52"/>
        <end position="84"/>
    </location>
</feature>
<keyword evidence="2" id="KW-1133">Transmembrane helix</keyword>
<protein>
    <submittedName>
        <fullName evidence="3">Uncharacterized protein</fullName>
    </submittedName>
</protein>
<dbReference type="AlphaFoldDB" id="S4AWP8"/>
<dbReference type="EMBL" id="AOPZ01000039">
    <property type="protein sequence ID" value="EPH45872.1"/>
    <property type="molecule type" value="Genomic_DNA"/>
</dbReference>
<dbReference type="PATRIC" id="fig|1286094.4.peg.1047"/>
<evidence type="ECO:0000256" key="2">
    <source>
        <dbReference type="SAM" id="Phobius"/>
    </source>
</evidence>
<gene>
    <name evidence="3" type="ORF">STRAU_1068</name>
</gene>
<evidence type="ECO:0000256" key="1">
    <source>
        <dbReference type="SAM" id="MobiDB-lite"/>
    </source>
</evidence>
<organism evidence="3 4">
    <name type="scientific">Streptomyces aurantiacus JA 4570</name>
    <dbReference type="NCBI Taxonomy" id="1286094"/>
    <lineage>
        <taxon>Bacteria</taxon>
        <taxon>Bacillati</taxon>
        <taxon>Actinomycetota</taxon>
        <taxon>Actinomycetes</taxon>
        <taxon>Kitasatosporales</taxon>
        <taxon>Streptomycetaceae</taxon>
        <taxon>Streptomyces</taxon>
        <taxon>Streptomyces aurantiacus group</taxon>
    </lineage>
</organism>
<proteinExistence type="predicted"/>
<accession>S4AWP8</accession>
<sequence length="84" mass="8309">MAGFFLALAGLVYAGDAGGLWDTPWFAIIPMVTGGLCLAGATAAVAHGIRKARGPRPGRGSLAGSSAGRGPERSDVRGPEGSDG</sequence>
<evidence type="ECO:0000313" key="3">
    <source>
        <dbReference type="EMBL" id="EPH45872.1"/>
    </source>
</evidence>
<comment type="caution">
    <text evidence="3">The sequence shown here is derived from an EMBL/GenBank/DDBJ whole genome shotgun (WGS) entry which is preliminary data.</text>
</comment>
<keyword evidence="2" id="KW-0472">Membrane</keyword>
<evidence type="ECO:0000313" key="4">
    <source>
        <dbReference type="Proteomes" id="UP000014629"/>
    </source>
</evidence>
<keyword evidence="4" id="KW-1185">Reference proteome</keyword>
<feature type="compositionally biased region" description="Low complexity" evidence="1">
    <location>
        <begin position="58"/>
        <end position="69"/>
    </location>
</feature>
<name>S4AWP8_9ACTN</name>
<dbReference type="Proteomes" id="UP000014629">
    <property type="component" value="Unassembled WGS sequence"/>
</dbReference>
<feature type="compositionally biased region" description="Basic and acidic residues" evidence="1">
    <location>
        <begin position="70"/>
        <end position="84"/>
    </location>
</feature>
<feature type="transmembrane region" description="Helical" evidence="2">
    <location>
        <begin position="24"/>
        <end position="49"/>
    </location>
</feature>